<keyword evidence="2" id="KW-1185">Reference proteome</keyword>
<dbReference type="EMBL" id="CP011409">
    <property type="protein sequence ID" value="AKZ61360.1"/>
    <property type="molecule type" value="Genomic_DNA"/>
</dbReference>
<name>A0ABM5UW47_9BURK</name>
<organism evidence="1 2">
    <name type="scientific">Herbaspirillum hiltneri N3</name>
    <dbReference type="NCBI Taxonomy" id="1262470"/>
    <lineage>
        <taxon>Bacteria</taxon>
        <taxon>Pseudomonadati</taxon>
        <taxon>Pseudomonadota</taxon>
        <taxon>Betaproteobacteria</taxon>
        <taxon>Burkholderiales</taxon>
        <taxon>Oxalobacteraceae</taxon>
        <taxon>Herbaspirillum</taxon>
    </lineage>
</organism>
<proteinExistence type="predicted"/>
<accession>A0ABM5UW47</accession>
<protein>
    <submittedName>
        <fullName evidence="1">Uncharacterized protein</fullName>
    </submittedName>
</protein>
<dbReference type="Proteomes" id="UP000063429">
    <property type="component" value="Chromosome"/>
</dbReference>
<reference evidence="2" key="1">
    <citation type="journal article" date="2015" name="Genome Announc.">
        <title>Complete Genome Sequence of Herbaspirillum hiltneri N3 (DSM 17495), Isolated from Surface-Sterilized Wheat Roots.</title>
        <authorList>
            <person name="Guizelini D."/>
            <person name="Saizaki P.M."/>
            <person name="Coimbra N.A."/>
            <person name="Weiss V.A."/>
            <person name="Faoro H."/>
            <person name="Sfeir M.Z."/>
            <person name="Baura V.A."/>
            <person name="Monteiro R.A."/>
            <person name="Chubatsu L.S."/>
            <person name="Souza E.M."/>
            <person name="Cruz L.M."/>
            <person name="Pedrosa F.O."/>
            <person name="Raittz R.T."/>
            <person name="Marchaukoski J.N."/>
            <person name="Steffens M.B."/>
        </authorList>
    </citation>
    <scope>NUCLEOTIDE SEQUENCE [LARGE SCALE GENOMIC DNA]</scope>
    <source>
        <strain evidence="2">N3</strain>
    </source>
</reference>
<evidence type="ECO:0000313" key="1">
    <source>
        <dbReference type="EMBL" id="AKZ61360.1"/>
    </source>
</evidence>
<gene>
    <name evidence="1" type="ORF">F506_00595</name>
</gene>
<evidence type="ECO:0000313" key="2">
    <source>
        <dbReference type="Proteomes" id="UP000063429"/>
    </source>
</evidence>
<sequence length="66" mass="7286">MLAVLQYGCASRTDLEPLAMLLNEFRAGDFLVERLAVFTNFIHAGRIGFASQCELLIARSTLPILS</sequence>